<proteinExistence type="predicted"/>
<name>A0AAV4SBI4_CAEEX</name>
<protein>
    <submittedName>
        <fullName evidence="2">Uncharacterized protein</fullName>
    </submittedName>
</protein>
<dbReference type="Proteomes" id="UP001054945">
    <property type="component" value="Unassembled WGS sequence"/>
</dbReference>
<dbReference type="AlphaFoldDB" id="A0AAV4SBI4"/>
<gene>
    <name evidence="2" type="ORF">CEXT_408411</name>
</gene>
<sequence length="112" mass="12794">MAYVRAVCVAMSSKMHSLFKICFYLRSKWQKRAERVTFPDRKIYVAVHQHKVQHSNKASECHCHSDWHPSSALMALSLGNRLRLTHGGRKHSAKRASAHGKGQEKNAVKSLR</sequence>
<feature type="region of interest" description="Disordered" evidence="1">
    <location>
        <begin position="86"/>
        <end position="112"/>
    </location>
</feature>
<accession>A0AAV4SBI4</accession>
<feature type="compositionally biased region" description="Basic residues" evidence="1">
    <location>
        <begin position="86"/>
        <end position="98"/>
    </location>
</feature>
<evidence type="ECO:0000313" key="3">
    <source>
        <dbReference type="Proteomes" id="UP001054945"/>
    </source>
</evidence>
<evidence type="ECO:0000313" key="2">
    <source>
        <dbReference type="EMBL" id="GIY31530.1"/>
    </source>
</evidence>
<dbReference type="EMBL" id="BPLR01009388">
    <property type="protein sequence ID" value="GIY31530.1"/>
    <property type="molecule type" value="Genomic_DNA"/>
</dbReference>
<evidence type="ECO:0000256" key="1">
    <source>
        <dbReference type="SAM" id="MobiDB-lite"/>
    </source>
</evidence>
<keyword evidence="3" id="KW-1185">Reference proteome</keyword>
<organism evidence="2 3">
    <name type="scientific">Caerostris extrusa</name>
    <name type="common">Bark spider</name>
    <name type="synonym">Caerostris bankana</name>
    <dbReference type="NCBI Taxonomy" id="172846"/>
    <lineage>
        <taxon>Eukaryota</taxon>
        <taxon>Metazoa</taxon>
        <taxon>Ecdysozoa</taxon>
        <taxon>Arthropoda</taxon>
        <taxon>Chelicerata</taxon>
        <taxon>Arachnida</taxon>
        <taxon>Araneae</taxon>
        <taxon>Araneomorphae</taxon>
        <taxon>Entelegynae</taxon>
        <taxon>Araneoidea</taxon>
        <taxon>Araneidae</taxon>
        <taxon>Caerostris</taxon>
    </lineage>
</organism>
<feature type="compositionally biased region" description="Basic and acidic residues" evidence="1">
    <location>
        <begin position="101"/>
        <end position="112"/>
    </location>
</feature>
<comment type="caution">
    <text evidence="2">The sequence shown here is derived from an EMBL/GenBank/DDBJ whole genome shotgun (WGS) entry which is preliminary data.</text>
</comment>
<reference evidence="2 3" key="1">
    <citation type="submission" date="2021-06" db="EMBL/GenBank/DDBJ databases">
        <title>Caerostris extrusa draft genome.</title>
        <authorList>
            <person name="Kono N."/>
            <person name="Arakawa K."/>
        </authorList>
    </citation>
    <scope>NUCLEOTIDE SEQUENCE [LARGE SCALE GENOMIC DNA]</scope>
</reference>